<keyword evidence="2" id="KW-0964">Secreted</keyword>
<dbReference type="AlphaFoldDB" id="A0A8J5JZI0"/>
<dbReference type="Pfam" id="PF00219">
    <property type="entry name" value="IGFBP"/>
    <property type="match status" value="1"/>
</dbReference>
<dbReference type="GO" id="GO:0005576">
    <property type="term" value="C:extracellular region"/>
    <property type="evidence" value="ECO:0007669"/>
    <property type="project" value="UniProtKB-SubCell"/>
</dbReference>
<protein>
    <submittedName>
        <fullName evidence="6">Serine protease HTRA1B-like</fullName>
    </submittedName>
</protein>
<organism evidence="6 7">
    <name type="scientific">Homarus americanus</name>
    <name type="common">American lobster</name>
    <dbReference type="NCBI Taxonomy" id="6706"/>
    <lineage>
        <taxon>Eukaryota</taxon>
        <taxon>Metazoa</taxon>
        <taxon>Ecdysozoa</taxon>
        <taxon>Arthropoda</taxon>
        <taxon>Crustacea</taxon>
        <taxon>Multicrustacea</taxon>
        <taxon>Malacostraca</taxon>
        <taxon>Eumalacostraca</taxon>
        <taxon>Eucarida</taxon>
        <taxon>Decapoda</taxon>
        <taxon>Pleocyemata</taxon>
        <taxon>Astacidea</taxon>
        <taxon>Nephropoidea</taxon>
        <taxon>Nephropidae</taxon>
        <taxon>Homarus</taxon>
    </lineage>
</organism>
<dbReference type="SUPFAM" id="SSF57184">
    <property type="entry name" value="Growth factor receptor domain"/>
    <property type="match status" value="1"/>
</dbReference>
<dbReference type="SMART" id="SM00121">
    <property type="entry name" value="IB"/>
    <property type="match status" value="1"/>
</dbReference>
<dbReference type="PANTHER" id="PTHR14186">
    <property type="entry name" value="INSULIN-LIKE GROWTH FACTOR BINDING PROTEIN-RELATED"/>
    <property type="match status" value="1"/>
</dbReference>
<dbReference type="InterPro" id="IPR009030">
    <property type="entry name" value="Growth_fac_rcpt_cys_sf"/>
</dbReference>
<name>A0A8J5JZI0_HOMAM</name>
<dbReference type="InterPro" id="IPR000867">
    <property type="entry name" value="IGFBP-like"/>
</dbReference>
<evidence type="ECO:0000259" key="5">
    <source>
        <dbReference type="PROSITE" id="PS51323"/>
    </source>
</evidence>
<evidence type="ECO:0000256" key="1">
    <source>
        <dbReference type="ARBA" id="ARBA00004613"/>
    </source>
</evidence>
<proteinExistence type="predicted"/>
<comment type="subcellular location">
    <subcellularLocation>
        <location evidence="1">Secreted</location>
    </subcellularLocation>
</comment>
<keyword evidence="4" id="KW-1015">Disulfide bond</keyword>
<dbReference type="GO" id="GO:0009966">
    <property type="term" value="P:regulation of signal transduction"/>
    <property type="evidence" value="ECO:0007669"/>
    <property type="project" value="TreeGrafter"/>
</dbReference>
<dbReference type="PROSITE" id="PS51323">
    <property type="entry name" value="IGFBP_N_2"/>
    <property type="match status" value="1"/>
</dbReference>
<accession>A0A8J5JZI0</accession>
<dbReference type="GO" id="GO:0006508">
    <property type="term" value="P:proteolysis"/>
    <property type="evidence" value="ECO:0007669"/>
    <property type="project" value="UniProtKB-KW"/>
</dbReference>
<evidence type="ECO:0000256" key="2">
    <source>
        <dbReference type="ARBA" id="ARBA00022525"/>
    </source>
</evidence>
<dbReference type="GO" id="GO:0001558">
    <property type="term" value="P:regulation of cell growth"/>
    <property type="evidence" value="ECO:0007669"/>
    <property type="project" value="InterPro"/>
</dbReference>
<dbReference type="Gene3D" id="4.10.40.20">
    <property type="match status" value="1"/>
</dbReference>
<keyword evidence="7" id="KW-1185">Reference proteome</keyword>
<dbReference type="InterPro" id="IPR011390">
    <property type="entry name" value="IGFBP_rP_mac25"/>
</dbReference>
<reference evidence="6" key="1">
    <citation type="journal article" date="2021" name="Sci. Adv.">
        <title>The American lobster genome reveals insights on longevity, neural, and immune adaptations.</title>
        <authorList>
            <person name="Polinski J.M."/>
            <person name="Zimin A.V."/>
            <person name="Clark K.F."/>
            <person name="Kohn A.B."/>
            <person name="Sadowski N."/>
            <person name="Timp W."/>
            <person name="Ptitsyn A."/>
            <person name="Khanna P."/>
            <person name="Romanova D.Y."/>
            <person name="Williams P."/>
            <person name="Greenwood S.J."/>
            <person name="Moroz L.L."/>
            <person name="Walt D.R."/>
            <person name="Bodnar A.G."/>
        </authorList>
    </citation>
    <scope>NUCLEOTIDE SEQUENCE</scope>
    <source>
        <strain evidence="6">GMGI-L3</strain>
    </source>
</reference>
<evidence type="ECO:0000256" key="4">
    <source>
        <dbReference type="ARBA" id="ARBA00023157"/>
    </source>
</evidence>
<evidence type="ECO:0000313" key="7">
    <source>
        <dbReference type="Proteomes" id="UP000747542"/>
    </source>
</evidence>
<dbReference type="GO" id="GO:0005520">
    <property type="term" value="F:insulin-like growth factor binding"/>
    <property type="evidence" value="ECO:0007669"/>
    <property type="project" value="InterPro"/>
</dbReference>
<evidence type="ECO:0000313" key="6">
    <source>
        <dbReference type="EMBL" id="KAG7164658.1"/>
    </source>
</evidence>
<gene>
    <name evidence="6" type="primary">htra1b-L</name>
    <name evidence="6" type="ORF">Hamer_G005048</name>
</gene>
<feature type="domain" description="IGFBP N-terminal" evidence="5">
    <location>
        <begin position="64"/>
        <end position="137"/>
    </location>
</feature>
<keyword evidence="6" id="KW-0378">Hydrolase</keyword>
<keyword evidence="6" id="KW-0645">Protease</keyword>
<evidence type="ECO:0000256" key="3">
    <source>
        <dbReference type="ARBA" id="ARBA00022729"/>
    </source>
</evidence>
<sequence>MSKKVGRVEVCVGLTSYRRWGGGHRASTAWGWGLPESSGPRLVILQPNNSRFFLLGIPGSGSMRCQECRDCDLSECYPLTSSDCLWGIHKDSCFCCNRCAKGLGESCGGRLEEFGKCGPGMGCTSQDPEGEGVCSMALLMPKTVPIIFHPQKKTQQ</sequence>
<dbReference type="Proteomes" id="UP000747542">
    <property type="component" value="Unassembled WGS sequence"/>
</dbReference>
<dbReference type="PANTHER" id="PTHR14186:SF19">
    <property type="entry name" value="INSULIN-LIKE GROWTH FACTOR-BINDING PROTEIN 7"/>
    <property type="match status" value="1"/>
</dbReference>
<dbReference type="EMBL" id="JAHLQT010024959">
    <property type="protein sequence ID" value="KAG7164658.1"/>
    <property type="molecule type" value="Genomic_DNA"/>
</dbReference>
<comment type="caution">
    <text evidence="6">The sequence shown here is derived from an EMBL/GenBank/DDBJ whole genome shotgun (WGS) entry which is preliminary data.</text>
</comment>
<dbReference type="GO" id="GO:0008233">
    <property type="term" value="F:peptidase activity"/>
    <property type="evidence" value="ECO:0007669"/>
    <property type="project" value="UniProtKB-KW"/>
</dbReference>
<keyword evidence="3" id="KW-0732">Signal</keyword>